<feature type="signal peptide" evidence="1">
    <location>
        <begin position="1"/>
        <end position="22"/>
    </location>
</feature>
<evidence type="ECO:0000256" key="1">
    <source>
        <dbReference type="SAM" id="SignalP"/>
    </source>
</evidence>
<dbReference type="EMBL" id="SSMQ01000078">
    <property type="protein sequence ID" value="TKC97953.1"/>
    <property type="molecule type" value="Genomic_DNA"/>
</dbReference>
<name>A0A4U1IUA3_9BACT</name>
<dbReference type="AlphaFoldDB" id="A0A4U1IUA3"/>
<accession>A0A4U1IUA3</accession>
<dbReference type="InterPro" id="IPR011990">
    <property type="entry name" value="TPR-like_helical_dom_sf"/>
</dbReference>
<dbReference type="OrthoDB" id="5503549at2"/>
<evidence type="ECO:0000313" key="3">
    <source>
        <dbReference type="Proteomes" id="UP000309215"/>
    </source>
</evidence>
<comment type="caution">
    <text evidence="2">The sequence shown here is derived from an EMBL/GenBank/DDBJ whole genome shotgun (WGS) entry which is preliminary data.</text>
</comment>
<reference evidence="2 3" key="1">
    <citation type="submission" date="2019-04" db="EMBL/GenBank/DDBJ databases">
        <authorList>
            <person name="Li Y."/>
            <person name="Wang J."/>
        </authorList>
    </citation>
    <scope>NUCLEOTIDE SEQUENCE [LARGE SCALE GENOMIC DNA]</scope>
    <source>
        <strain evidence="2 3">DSM 14668</strain>
    </source>
</reference>
<sequence>MMNRGLWLALLVALSAPMRAYADEDTKPAPPLSNPAALQQATHMARFTALVAKAERERRAGRLAEAATAYAEAFEIEQDPLVAGRLGVLLVEFGNPTEAADLLLDAIERATDAPAAEREKFLKAYDTARAQVCRVEVTVSEAHASISLDGVVKQSDGITGFTMFIPPGEHELRAKLKGFEDGVTSFTASKGGTLRVELTLLPVRPFVPIEPPLRLKRLRPELAVTLEEPPNDEPAREPIVGGVVGEEQKKSTRGSVSAGPVVVFGVASWQPAIGAFVAGGLRVNEYVSLGLEARAAWLVSGVQGRPISAMTAGGLVSACGHWRWLFGCALGHLGVLNIEGAEGSYLRESYTNLLPGLGARVGATWRLTRSFTMQAGADIVGLTRGLKIVAGKTVLVEQPPVLAGAHFVGGWEF</sequence>
<evidence type="ECO:0008006" key="4">
    <source>
        <dbReference type="Google" id="ProtNLM"/>
    </source>
</evidence>
<protein>
    <recommendedName>
        <fullName evidence="4">PEGA domain-containing protein</fullName>
    </recommendedName>
</protein>
<feature type="chain" id="PRO_5020692981" description="PEGA domain-containing protein" evidence="1">
    <location>
        <begin position="23"/>
        <end position="413"/>
    </location>
</feature>
<keyword evidence="3" id="KW-1185">Reference proteome</keyword>
<keyword evidence="1" id="KW-0732">Signal</keyword>
<evidence type="ECO:0000313" key="2">
    <source>
        <dbReference type="EMBL" id="TKC97953.1"/>
    </source>
</evidence>
<dbReference type="Proteomes" id="UP000309215">
    <property type="component" value="Unassembled WGS sequence"/>
</dbReference>
<gene>
    <name evidence="2" type="ORF">E8A74_43465</name>
</gene>
<dbReference type="SUPFAM" id="SSF48452">
    <property type="entry name" value="TPR-like"/>
    <property type="match status" value="1"/>
</dbReference>
<proteinExistence type="predicted"/>
<organism evidence="2 3">
    <name type="scientific">Polyangium fumosum</name>
    <dbReference type="NCBI Taxonomy" id="889272"/>
    <lineage>
        <taxon>Bacteria</taxon>
        <taxon>Pseudomonadati</taxon>
        <taxon>Myxococcota</taxon>
        <taxon>Polyangia</taxon>
        <taxon>Polyangiales</taxon>
        <taxon>Polyangiaceae</taxon>
        <taxon>Polyangium</taxon>
    </lineage>
</organism>
<dbReference type="RefSeq" id="WP_136935048.1">
    <property type="nucleotide sequence ID" value="NZ_SSMQ01000078.1"/>
</dbReference>